<comment type="caution">
    <text evidence="2">The sequence shown here is derived from an EMBL/GenBank/DDBJ whole genome shotgun (WGS) entry which is preliminary data.</text>
</comment>
<sequence length="375" mass="43206">MNLKSAPEREILSFQPHIYKVTSWAILGMLAVHLFFNTQHYLANQLEEIEYFEPLFLFYTLLITLTVRLSLSTHRLTLKFGPFFSYEIQRDQIEKITITPNQRHLLKAKHPILSKKLFSRKPEIDSALDWKLHGDVHFQLHTQVTITNQLNKAPMKKLALQQFSAEQTTDLIKHINQDWGLETPLNTNTEETPNPAIHQDIGQTPLHLVFGTLALGSVFFFIPLEAIHFGVESYLGLIPAGLLAFALSYAVIRAEQKSHPFASALVCSFILGTTLYAVGLQANRWYSEQNPHHSQIYSLKLTATDSRYQTWQLTPELQEKTRLNEIYIHEKWAGFNHSLKIGQSYPIIINEGYFKDFWIQDDAFKQRTLAQGSQL</sequence>
<keyword evidence="1" id="KW-0812">Transmembrane</keyword>
<evidence type="ECO:0000256" key="1">
    <source>
        <dbReference type="SAM" id="Phobius"/>
    </source>
</evidence>
<feature type="transmembrane region" description="Helical" evidence="1">
    <location>
        <begin position="264"/>
        <end position="286"/>
    </location>
</feature>
<feature type="transmembrane region" description="Helical" evidence="1">
    <location>
        <begin position="206"/>
        <end position="227"/>
    </location>
</feature>
<evidence type="ECO:0000313" key="3">
    <source>
        <dbReference type="Proteomes" id="UP000282388"/>
    </source>
</evidence>
<feature type="transmembrane region" description="Helical" evidence="1">
    <location>
        <begin position="233"/>
        <end position="252"/>
    </location>
</feature>
<name>A0A3A8EXQ3_9GAMM</name>
<keyword evidence="1" id="KW-0472">Membrane</keyword>
<proteinExistence type="predicted"/>
<evidence type="ECO:0000313" key="2">
    <source>
        <dbReference type="EMBL" id="RKG33243.1"/>
    </source>
</evidence>
<organism evidence="2 3">
    <name type="scientific">Acinetobacter tianfuensis</name>
    <dbReference type="NCBI Taxonomy" id="2419603"/>
    <lineage>
        <taxon>Bacteria</taxon>
        <taxon>Pseudomonadati</taxon>
        <taxon>Pseudomonadota</taxon>
        <taxon>Gammaproteobacteria</taxon>
        <taxon>Moraxellales</taxon>
        <taxon>Moraxellaceae</taxon>
        <taxon>Acinetobacter</taxon>
    </lineage>
</organism>
<feature type="transmembrane region" description="Helical" evidence="1">
    <location>
        <begin position="54"/>
        <end position="71"/>
    </location>
</feature>
<reference evidence="2 3" key="1">
    <citation type="submission" date="2018-09" db="EMBL/GenBank/DDBJ databases">
        <title>The draft genome of Acinetobacter spp. strains.</title>
        <authorList>
            <person name="Qin J."/>
            <person name="Feng Y."/>
            <person name="Zong Z."/>
        </authorList>
    </citation>
    <scope>NUCLEOTIDE SEQUENCE [LARGE SCALE GENOMIC DNA]</scope>
    <source>
        <strain evidence="2 3">WCHAc060012</strain>
    </source>
</reference>
<keyword evidence="1" id="KW-1133">Transmembrane helix</keyword>
<dbReference type="AlphaFoldDB" id="A0A3A8EXQ3"/>
<dbReference type="RefSeq" id="WP_120401578.1">
    <property type="nucleotide sequence ID" value="NZ_RAXV01000005.1"/>
</dbReference>
<keyword evidence="3" id="KW-1185">Reference proteome</keyword>
<dbReference type="Proteomes" id="UP000282388">
    <property type="component" value="Unassembled WGS sequence"/>
</dbReference>
<protein>
    <submittedName>
        <fullName evidence="2">Uncharacterized protein</fullName>
    </submittedName>
</protein>
<gene>
    <name evidence="2" type="ORF">D7V32_03725</name>
</gene>
<accession>A0A3A8EXQ3</accession>
<dbReference type="EMBL" id="RAXV01000005">
    <property type="protein sequence ID" value="RKG33243.1"/>
    <property type="molecule type" value="Genomic_DNA"/>
</dbReference>
<feature type="transmembrane region" description="Helical" evidence="1">
    <location>
        <begin position="21"/>
        <end position="42"/>
    </location>
</feature>
<dbReference type="OrthoDB" id="10005956at2"/>